<feature type="compositionally biased region" description="Low complexity" evidence="7">
    <location>
        <begin position="1"/>
        <end position="20"/>
    </location>
</feature>
<feature type="domain" description="Cation efflux protein cytoplasmic" evidence="10">
    <location>
        <begin position="255"/>
        <end position="331"/>
    </location>
</feature>
<protein>
    <submittedName>
        <fullName evidence="11">Manganese efflux system protein MneP</fullName>
    </submittedName>
</protein>
<dbReference type="InterPro" id="IPR027469">
    <property type="entry name" value="Cation_efflux_TMD_sf"/>
</dbReference>
<evidence type="ECO:0000256" key="1">
    <source>
        <dbReference type="ARBA" id="ARBA00004141"/>
    </source>
</evidence>
<feature type="region of interest" description="Disordered" evidence="7">
    <location>
        <begin position="1"/>
        <end position="28"/>
    </location>
</feature>
<keyword evidence="12" id="KW-1185">Reference proteome</keyword>
<dbReference type="GO" id="GO:0016020">
    <property type="term" value="C:membrane"/>
    <property type="evidence" value="ECO:0007669"/>
    <property type="project" value="UniProtKB-SubCell"/>
</dbReference>
<dbReference type="PANTHER" id="PTHR43840:SF15">
    <property type="entry name" value="MITOCHONDRIAL METAL TRANSPORTER 1-RELATED"/>
    <property type="match status" value="1"/>
</dbReference>
<evidence type="ECO:0000256" key="8">
    <source>
        <dbReference type="SAM" id="Phobius"/>
    </source>
</evidence>
<feature type="transmembrane region" description="Helical" evidence="8">
    <location>
        <begin position="224"/>
        <end position="242"/>
    </location>
</feature>
<sequence length="346" mass="37579">MTEPKSQPEQSEQQAQPSPSGLSGKHNHAESMDSAAALMSMSKEGIRVTVIGMIINVILTVVKVVVGFFGHSEALIADGIHSLSDLLSDIVVIVSLRISAKPGDKSHNYGHGKVETLASTVVGFMLLLAGIMIFYGGAVSIYQFLNGVPLESPTMLTFYAALASIIIKELLYQYTHRVAKKLDSTLIEVNAWHHRTDAFSSVGVAAGIGAAILLGGSWAVIDPIMAVILALYILYIAFKIIYTNVNDLAEASLGPEIHEDILQIVNGQNGVRDCHSLKTRKLGNTKAIDLHIMVDGDLSVEEADNIQTDIERCLKERFGPTTFVMIKVEKYLPDEAVLEEHKQSEL</sequence>
<feature type="transmembrane region" description="Helical" evidence="8">
    <location>
        <begin position="117"/>
        <end position="144"/>
    </location>
</feature>
<dbReference type="RefSeq" id="WP_338099603.1">
    <property type="nucleotide sequence ID" value="NZ_JAWDKD010000018.1"/>
</dbReference>
<comment type="similarity">
    <text evidence="2">Belongs to the cation diffusion facilitator (CDF) transporter (TC 2.A.4) family.</text>
</comment>
<evidence type="ECO:0000256" key="3">
    <source>
        <dbReference type="ARBA" id="ARBA00022448"/>
    </source>
</evidence>
<feature type="transmembrane region" description="Helical" evidence="8">
    <location>
        <begin position="48"/>
        <end position="69"/>
    </location>
</feature>
<feature type="transmembrane region" description="Helical" evidence="8">
    <location>
        <begin position="156"/>
        <end position="175"/>
    </location>
</feature>
<dbReference type="EMBL" id="JAWDKD010000018">
    <property type="protein sequence ID" value="MDV0447180.1"/>
    <property type="molecule type" value="Genomic_DNA"/>
</dbReference>
<dbReference type="PANTHER" id="PTHR43840">
    <property type="entry name" value="MITOCHONDRIAL METAL TRANSPORTER 1-RELATED"/>
    <property type="match status" value="1"/>
</dbReference>
<evidence type="ECO:0000256" key="4">
    <source>
        <dbReference type="ARBA" id="ARBA00022692"/>
    </source>
</evidence>
<dbReference type="Proteomes" id="UP001271789">
    <property type="component" value="Unassembled WGS sequence"/>
</dbReference>
<evidence type="ECO:0000259" key="10">
    <source>
        <dbReference type="Pfam" id="PF16916"/>
    </source>
</evidence>
<dbReference type="FunFam" id="1.20.1510.10:FF:000006">
    <property type="entry name" value="Divalent cation efflux transporter"/>
    <property type="match status" value="1"/>
</dbReference>
<dbReference type="GO" id="GO:0008324">
    <property type="term" value="F:monoatomic cation transmembrane transporter activity"/>
    <property type="evidence" value="ECO:0007669"/>
    <property type="project" value="InterPro"/>
</dbReference>
<organism evidence="11 12">
    <name type="scientific">Methanolapillus africanus</name>
    <dbReference type="NCBI Taxonomy" id="3028297"/>
    <lineage>
        <taxon>Archaea</taxon>
        <taxon>Methanobacteriati</taxon>
        <taxon>Methanobacteriota</taxon>
        <taxon>Stenosarchaea group</taxon>
        <taxon>Methanomicrobia</taxon>
        <taxon>Methanosarcinales</taxon>
        <taxon>Methanosarcinaceae</taxon>
        <taxon>Methanolapillus</taxon>
    </lineage>
</organism>
<comment type="subcellular location">
    <subcellularLocation>
        <location evidence="1">Membrane</location>
        <topology evidence="1">Multi-pass membrane protein</topology>
    </subcellularLocation>
</comment>
<gene>
    <name evidence="11" type="primary">mneP</name>
    <name evidence="11" type="ORF">MsAg5_10580</name>
</gene>
<accession>A0AAE4MIH0</accession>
<dbReference type="InterPro" id="IPR036837">
    <property type="entry name" value="Cation_efflux_CTD_sf"/>
</dbReference>
<feature type="domain" description="Cation efflux protein transmembrane" evidence="9">
    <location>
        <begin position="51"/>
        <end position="248"/>
    </location>
</feature>
<keyword evidence="5 8" id="KW-1133">Transmembrane helix</keyword>
<keyword evidence="3" id="KW-0813">Transport</keyword>
<dbReference type="InterPro" id="IPR058533">
    <property type="entry name" value="Cation_efflux_TM"/>
</dbReference>
<evidence type="ECO:0000313" key="11">
    <source>
        <dbReference type="EMBL" id="MDV0447180.1"/>
    </source>
</evidence>
<dbReference type="Pfam" id="PF01545">
    <property type="entry name" value="Cation_efflux"/>
    <property type="match status" value="1"/>
</dbReference>
<keyword evidence="4 8" id="KW-0812">Transmembrane</keyword>
<dbReference type="Gene3D" id="1.20.1510.10">
    <property type="entry name" value="Cation efflux protein transmembrane domain"/>
    <property type="match status" value="1"/>
</dbReference>
<evidence type="ECO:0000259" key="9">
    <source>
        <dbReference type="Pfam" id="PF01545"/>
    </source>
</evidence>
<name>A0AAE4MIH0_9EURY</name>
<evidence type="ECO:0000256" key="5">
    <source>
        <dbReference type="ARBA" id="ARBA00022989"/>
    </source>
</evidence>
<proteinExistence type="inferred from homology"/>
<feature type="transmembrane region" description="Helical" evidence="8">
    <location>
        <begin position="196"/>
        <end position="218"/>
    </location>
</feature>
<evidence type="ECO:0000256" key="7">
    <source>
        <dbReference type="SAM" id="MobiDB-lite"/>
    </source>
</evidence>
<dbReference type="InterPro" id="IPR027470">
    <property type="entry name" value="Cation_efflux_CTD"/>
</dbReference>
<reference evidence="11" key="1">
    <citation type="submission" date="2023-06" db="EMBL/GenBank/DDBJ databases">
        <title>Genome sequence of Methanosarcinaceae archaeon Ag5.</title>
        <authorList>
            <person name="Protasov E."/>
            <person name="Platt K."/>
            <person name="Poehlein A."/>
            <person name="Daniel R."/>
            <person name="Brune A."/>
        </authorList>
    </citation>
    <scope>NUCLEOTIDE SEQUENCE</scope>
    <source>
        <strain evidence="11">Ag5</strain>
    </source>
</reference>
<dbReference type="AlphaFoldDB" id="A0AAE4MIH0"/>
<dbReference type="NCBIfam" id="TIGR01297">
    <property type="entry name" value="CDF"/>
    <property type="match status" value="1"/>
</dbReference>
<feature type="transmembrane region" description="Helical" evidence="8">
    <location>
        <begin position="75"/>
        <end position="96"/>
    </location>
</feature>
<dbReference type="Pfam" id="PF16916">
    <property type="entry name" value="ZT_dimer"/>
    <property type="match status" value="1"/>
</dbReference>
<dbReference type="Gene3D" id="3.30.70.1350">
    <property type="entry name" value="Cation efflux protein, cytoplasmic domain"/>
    <property type="match status" value="1"/>
</dbReference>
<evidence type="ECO:0000313" key="12">
    <source>
        <dbReference type="Proteomes" id="UP001271789"/>
    </source>
</evidence>
<dbReference type="SUPFAM" id="SSF160240">
    <property type="entry name" value="Cation efflux protein cytoplasmic domain-like"/>
    <property type="match status" value="1"/>
</dbReference>
<comment type="caution">
    <text evidence="11">The sequence shown here is derived from an EMBL/GenBank/DDBJ whole genome shotgun (WGS) entry which is preliminary data.</text>
</comment>
<keyword evidence="6 8" id="KW-0472">Membrane</keyword>
<dbReference type="SUPFAM" id="SSF161111">
    <property type="entry name" value="Cation efflux protein transmembrane domain-like"/>
    <property type="match status" value="1"/>
</dbReference>
<dbReference type="InterPro" id="IPR002524">
    <property type="entry name" value="Cation_efflux"/>
</dbReference>
<dbReference type="InterPro" id="IPR050291">
    <property type="entry name" value="CDF_Transporter"/>
</dbReference>
<evidence type="ECO:0000256" key="6">
    <source>
        <dbReference type="ARBA" id="ARBA00023136"/>
    </source>
</evidence>
<evidence type="ECO:0000256" key="2">
    <source>
        <dbReference type="ARBA" id="ARBA00008114"/>
    </source>
</evidence>